<feature type="domain" description="Beta-lactamase-related" evidence="2">
    <location>
        <begin position="166"/>
        <end position="459"/>
    </location>
</feature>
<dbReference type="InParanoid" id="C7RBL7"/>
<dbReference type="HOGENOM" id="CLU_542634_0_0_6"/>
<dbReference type="InterPro" id="IPR001466">
    <property type="entry name" value="Beta-lactam-related"/>
</dbReference>
<evidence type="ECO:0000313" key="4">
    <source>
        <dbReference type="Proteomes" id="UP000001231"/>
    </source>
</evidence>
<dbReference type="InterPro" id="IPR050789">
    <property type="entry name" value="Diverse_Enzym_Activities"/>
</dbReference>
<evidence type="ECO:0000259" key="2">
    <source>
        <dbReference type="Pfam" id="PF00144"/>
    </source>
</evidence>
<dbReference type="OrthoDB" id="119951at2"/>
<dbReference type="PANTHER" id="PTHR43283">
    <property type="entry name" value="BETA-LACTAMASE-RELATED"/>
    <property type="match status" value="1"/>
</dbReference>
<reference evidence="3 4" key="1">
    <citation type="journal article" date="2009" name="Stand. Genomic Sci.">
        <title>Complete genome sequence of Kangiella koreensis type strain (SW-125).</title>
        <authorList>
            <person name="Han C."/>
            <person name="Sikorski J."/>
            <person name="Lapidus A."/>
            <person name="Nolan M."/>
            <person name="Glavina Del Rio T."/>
            <person name="Tice H."/>
            <person name="Cheng J.F."/>
            <person name="Lucas S."/>
            <person name="Chen F."/>
            <person name="Copeland A."/>
            <person name="Ivanova N."/>
            <person name="Mavromatis K."/>
            <person name="Ovchinnikova G."/>
            <person name="Pati A."/>
            <person name="Bruce D."/>
            <person name="Goodwin L."/>
            <person name="Pitluck S."/>
            <person name="Chen A."/>
            <person name="Palaniappan K."/>
            <person name="Land M."/>
            <person name="Hauser L."/>
            <person name="Chang Y.J."/>
            <person name="Jeffries C.D."/>
            <person name="Chain P."/>
            <person name="Saunders E."/>
            <person name="Brettin T."/>
            <person name="Goker M."/>
            <person name="Tindall B.J."/>
            <person name="Bristow J."/>
            <person name="Eisen J.A."/>
            <person name="Markowitz V."/>
            <person name="Hugenholtz P."/>
            <person name="Kyrpides N.C."/>
            <person name="Klenk H.P."/>
            <person name="Detter J.C."/>
        </authorList>
    </citation>
    <scope>NUCLEOTIDE SEQUENCE [LARGE SCALE GENOMIC DNA]</scope>
    <source>
        <strain evidence="4">DSM 16069 / KCTC 12182 / SW-125</strain>
    </source>
</reference>
<dbReference type="Gene3D" id="3.10.450.50">
    <property type="match status" value="1"/>
</dbReference>
<dbReference type="eggNOG" id="COG1680">
    <property type="taxonomic scope" value="Bacteria"/>
</dbReference>
<keyword evidence="4" id="KW-1185">Reference proteome</keyword>
<feature type="chain" id="PRO_5002983612" evidence="1">
    <location>
        <begin position="24"/>
        <end position="479"/>
    </location>
</feature>
<dbReference type="KEGG" id="kko:Kkor_1240"/>
<proteinExistence type="predicted"/>
<dbReference type="STRING" id="523791.Kkor_1240"/>
<dbReference type="SUPFAM" id="SSF56601">
    <property type="entry name" value="beta-lactamase/transpeptidase-like"/>
    <property type="match status" value="1"/>
</dbReference>
<evidence type="ECO:0000313" key="3">
    <source>
        <dbReference type="EMBL" id="ACV26659.1"/>
    </source>
</evidence>
<gene>
    <name evidence="3" type="ordered locus">Kkor_1240</name>
</gene>
<dbReference type="PANTHER" id="PTHR43283:SF18">
    <property type="match status" value="1"/>
</dbReference>
<dbReference type="SUPFAM" id="SSF54427">
    <property type="entry name" value="NTF2-like"/>
    <property type="match status" value="1"/>
</dbReference>
<dbReference type="Proteomes" id="UP000001231">
    <property type="component" value="Chromosome"/>
</dbReference>
<sequence length="479" mass="55096">MKLIIYKMLCGLMLVASMHQTSALSLAEELTQQDAEFFQRGFNECDIDYLQQHVSKDLVFYHDQGGIQHKSNFMSSVLNNICSNHDEKPIRKLVEGSIETFPLYKNGKLYGAIQQGEHEFYIRKVGYTDRLTSTAKFTHVWLKDNDQWLLSNVLSYDHVSPDTDGFIETLLVDSKVPALGIGVIEAGKIKSIKAYGERKKGEPATEDTIFKVASLTKPIVAFVALKLVGEGKLELDEPLHPYWVDPDLVDDNRHKLLTVRHVLTHQTGFDNWRWMNTEKTLKFNFTPGTQHQYSGEGFEYLRKALESKFDTTIEELAQQYLFTPAGMTDTHFWWDDSVDEERYAYNHDENGQQIKLEKYYTANAAANLLTTVGDYTRFLIYMMEQSSKNPELYNNIISKQIDIGENHHFGLGWEMFTGFSNDEFALLHTGRDPGVNTLAMFFPNSNNGYVIFMNGDNSMPILEHILTTLYLGHELWQRR</sequence>
<dbReference type="Gene3D" id="3.40.710.10">
    <property type="entry name" value="DD-peptidase/beta-lactamase superfamily"/>
    <property type="match status" value="1"/>
</dbReference>
<protein>
    <submittedName>
        <fullName evidence="3">Beta-lactamase</fullName>
    </submittedName>
</protein>
<keyword evidence="1" id="KW-0732">Signal</keyword>
<dbReference type="EMBL" id="CP001707">
    <property type="protein sequence ID" value="ACV26659.1"/>
    <property type="molecule type" value="Genomic_DNA"/>
</dbReference>
<feature type="signal peptide" evidence="1">
    <location>
        <begin position="1"/>
        <end position="23"/>
    </location>
</feature>
<accession>C7RBL7</accession>
<organism evidence="3 4">
    <name type="scientific">Kangiella koreensis (strain DSM 16069 / JCM 12317 / KCTC 12182 / SW-125)</name>
    <dbReference type="NCBI Taxonomy" id="523791"/>
    <lineage>
        <taxon>Bacteria</taxon>
        <taxon>Pseudomonadati</taxon>
        <taxon>Pseudomonadota</taxon>
        <taxon>Gammaproteobacteria</taxon>
        <taxon>Kangiellales</taxon>
        <taxon>Kangiellaceae</taxon>
        <taxon>Kangiella</taxon>
    </lineage>
</organism>
<dbReference type="InterPro" id="IPR032710">
    <property type="entry name" value="NTF2-like_dom_sf"/>
</dbReference>
<name>C7RBL7_KANKD</name>
<dbReference type="AlphaFoldDB" id="C7RBL7"/>
<dbReference type="Pfam" id="PF00144">
    <property type="entry name" value="Beta-lactamase"/>
    <property type="match status" value="1"/>
</dbReference>
<dbReference type="InterPro" id="IPR012338">
    <property type="entry name" value="Beta-lactam/transpept-like"/>
</dbReference>
<dbReference type="RefSeq" id="WP_012801173.1">
    <property type="nucleotide sequence ID" value="NC_013166.1"/>
</dbReference>
<evidence type="ECO:0000256" key="1">
    <source>
        <dbReference type="SAM" id="SignalP"/>
    </source>
</evidence>